<evidence type="ECO:0000256" key="2">
    <source>
        <dbReference type="SAM" id="Phobius"/>
    </source>
</evidence>
<feature type="region of interest" description="Disordered" evidence="1">
    <location>
        <begin position="118"/>
        <end position="151"/>
    </location>
</feature>
<keyword evidence="2" id="KW-1133">Transmembrane helix</keyword>
<keyword evidence="2" id="KW-0472">Membrane</keyword>
<evidence type="ECO:0000313" key="4">
    <source>
        <dbReference type="EMBL" id="KAK7060107.1"/>
    </source>
</evidence>
<dbReference type="Proteomes" id="UP001381693">
    <property type="component" value="Unassembled WGS sequence"/>
</dbReference>
<dbReference type="InterPro" id="IPR001507">
    <property type="entry name" value="ZP_dom"/>
</dbReference>
<keyword evidence="2" id="KW-0812">Transmembrane</keyword>
<dbReference type="EMBL" id="JAXCGZ010021074">
    <property type="protein sequence ID" value="KAK7060107.1"/>
    <property type="molecule type" value="Genomic_DNA"/>
</dbReference>
<gene>
    <name evidence="4" type="ORF">SK128_010261</name>
</gene>
<feature type="domain" description="ZP" evidence="3">
    <location>
        <begin position="1"/>
        <end position="95"/>
    </location>
</feature>
<organism evidence="4 5">
    <name type="scientific">Halocaridina rubra</name>
    <name type="common">Hawaiian red shrimp</name>
    <dbReference type="NCBI Taxonomy" id="373956"/>
    <lineage>
        <taxon>Eukaryota</taxon>
        <taxon>Metazoa</taxon>
        <taxon>Ecdysozoa</taxon>
        <taxon>Arthropoda</taxon>
        <taxon>Crustacea</taxon>
        <taxon>Multicrustacea</taxon>
        <taxon>Malacostraca</taxon>
        <taxon>Eumalacostraca</taxon>
        <taxon>Eucarida</taxon>
        <taxon>Decapoda</taxon>
        <taxon>Pleocyemata</taxon>
        <taxon>Caridea</taxon>
        <taxon>Atyoidea</taxon>
        <taxon>Atyidae</taxon>
        <taxon>Halocaridina</taxon>
    </lineage>
</organism>
<dbReference type="PANTHER" id="PTHR39959:SF1">
    <property type="entry name" value="ZP DOMAIN-CONTAINING PROTEIN"/>
    <property type="match status" value="1"/>
</dbReference>
<evidence type="ECO:0000313" key="5">
    <source>
        <dbReference type="Proteomes" id="UP001381693"/>
    </source>
</evidence>
<keyword evidence="5" id="KW-1185">Reference proteome</keyword>
<name>A0AAN8ZV26_HALRR</name>
<evidence type="ECO:0000259" key="3">
    <source>
        <dbReference type="PROSITE" id="PS51034"/>
    </source>
</evidence>
<reference evidence="4 5" key="1">
    <citation type="submission" date="2023-11" db="EMBL/GenBank/DDBJ databases">
        <title>Halocaridina rubra genome assembly.</title>
        <authorList>
            <person name="Smith C."/>
        </authorList>
    </citation>
    <scope>NUCLEOTIDE SEQUENCE [LARGE SCALE GENOMIC DNA]</scope>
    <source>
        <strain evidence="4">EP-1</strain>
        <tissue evidence="4">Whole</tissue>
    </source>
</reference>
<sequence length="264" mass="29425">MMEVTVSSDPTNPHTPGYVSLVKDGCRLADFESIVPQQPQRLEDHPGEVRLDFEAFMLNSKMAGSSQLWIHATVKACIESFDCRPELCLDLRHPSGHGRRRKRKTTIYAEGLIEMLDDGTSFSPSTPKFDQTSQRPFSTSNTSRDEQDEVQDAEISEANLAVNDFLKFHMNGSSAKIGDNIGVTVIMPDEFFTNAEVLYHSCGTFILVSCFLGIVLLLASGYLCFLTSRLHKTVAQVHTSTLDTVMKEHHSKYSVGDLLKSPYL</sequence>
<accession>A0AAN8ZV26</accession>
<protein>
    <recommendedName>
        <fullName evidence="3">ZP domain-containing protein</fullName>
    </recommendedName>
</protein>
<dbReference type="PANTHER" id="PTHR39959">
    <property type="entry name" value="RE44287P-RELATED"/>
    <property type="match status" value="1"/>
</dbReference>
<dbReference type="AlphaFoldDB" id="A0AAN8ZV26"/>
<evidence type="ECO:0000256" key="1">
    <source>
        <dbReference type="SAM" id="MobiDB-lite"/>
    </source>
</evidence>
<feature type="compositionally biased region" description="Polar residues" evidence="1">
    <location>
        <begin position="120"/>
        <end position="142"/>
    </location>
</feature>
<feature type="transmembrane region" description="Helical" evidence="2">
    <location>
        <begin position="205"/>
        <end position="226"/>
    </location>
</feature>
<proteinExistence type="predicted"/>
<dbReference type="PROSITE" id="PS51034">
    <property type="entry name" value="ZP_2"/>
    <property type="match status" value="1"/>
</dbReference>
<comment type="caution">
    <text evidence="4">The sequence shown here is derived from an EMBL/GenBank/DDBJ whole genome shotgun (WGS) entry which is preliminary data.</text>
</comment>